<gene>
    <name evidence="2" type="ORF">PPROV_000150300</name>
</gene>
<evidence type="ECO:0000313" key="3">
    <source>
        <dbReference type="Proteomes" id="UP000660262"/>
    </source>
</evidence>
<evidence type="ECO:0000313" key="2">
    <source>
        <dbReference type="EMBL" id="GHP02748.1"/>
    </source>
</evidence>
<name>A0A830H7V2_9CHLO</name>
<comment type="caution">
    <text evidence="2">The sequence shown here is derived from an EMBL/GenBank/DDBJ whole genome shotgun (WGS) entry which is preliminary data.</text>
</comment>
<feature type="region of interest" description="Disordered" evidence="1">
    <location>
        <begin position="55"/>
        <end position="82"/>
    </location>
</feature>
<protein>
    <submittedName>
        <fullName evidence="2">Uncharacterized protein</fullName>
    </submittedName>
</protein>
<keyword evidence="3" id="KW-1185">Reference proteome</keyword>
<dbReference type="EMBL" id="BNJQ01000004">
    <property type="protein sequence ID" value="GHP02748.1"/>
    <property type="molecule type" value="Genomic_DNA"/>
</dbReference>
<reference evidence="2" key="1">
    <citation type="submission" date="2020-10" db="EMBL/GenBank/DDBJ databases">
        <title>Unveiling of a novel bifunctional photoreceptor, Dualchrome1, isolated from a cosmopolitan green alga.</title>
        <authorList>
            <person name="Suzuki S."/>
            <person name="Kawachi M."/>
        </authorList>
    </citation>
    <scope>NUCLEOTIDE SEQUENCE</scope>
    <source>
        <strain evidence="2">NIES 2893</strain>
    </source>
</reference>
<feature type="compositionally biased region" description="Acidic residues" evidence="1">
    <location>
        <begin position="367"/>
        <end position="386"/>
    </location>
</feature>
<accession>A0A830H7V2</accession>
<feature type="region of interest" description="Disordered" evidence="1">
    <location>
        <begin position="364"/>
        <end position="386"/>
    </location>
</feature>
<proteinExistence type="predicted"/>
<evidence type="ECO:0000256" key="1">
    <source>
        <dbReference type="SAM" id="MobiDB-lite"/>
    </source>
</evidence>
<feature type="compositionally biased region" description="Low complexity" evidence="1">
    <location>
        <begin position="55"/>
        <end position="78"/>
    </location>
</feature>
<dbReference type="Proteomes" id="UP000660262">
    <property type="component" value="Unassembled WGS sequence"/>
</dbReference>
<sequence>MAFSYTSIMSSTLTHIPWSTVARHPSCRGSGMFLFPLAGSLACGVRHRGVARQWSSSSSSSSSESSALSAVQSQAQAQPDEIEAVHRRAHALTLKCETAQDVVAIYHLWRKDTNITPLRAEDHLPGDATRTMSLPLALGAMLNKFGHHLNALRPELRSTLLRSGDEWHDLIRHGIAVATQPETPSDAARALQPIVRTYAALPVSMRYITEDRTMGLHANAFERMVRGAESAVARASASPHDASGVVEATAIAPRDVASLLWSFARIHLLASNKFIVVKTNYKIKAFNNKKMSPRSQRATATNVRMEDLLPSRAALRSLTRSFVASPSAKPWEAANVILDLCTLHHLPSTRETVQLLEIMSGLRVEREEEQNGDDTDGEEGEMFYGEPNDDIVVEDKSRSKRDVEKTTLPRDAFATLRAAAHLCDLHGLSNMPQSAEESIARIVEDVVKSLRYTVGKRRHKRRADMMENLKHVPERPDISRVLTHLRSLNWRPNDDQLGTLDTASRRAAKANRTGSRMTSLERETYDALAAFAFQSRTGSPPTIQAQEHFENLAFRLRTLAKQAKEEGMDEKEEAEGGVRVSPAEWAFVPVRMLVDGIVGYALIGMQDGRQRSEAVLTSLCRGLGKRGIGERGSFVKASPKDLVLLYMTASYLEKTSRSTQRLGESLAYEARKAYEERVKSAVAPAEKALESPSRAPRRVHGKRRWIPEKDATEMWESRAFARELATELALTLAAEVFVWSPAANTQLPNETKTPKDASFWTLGRAAVHIPRASLPELADESRYGPRGGLVLPLAPSDVCHPLRSWHPTAETELCASMLRRLGFGPVVFARADDEYLSRSYHRGGGYSAVEGKDFASADANHVARAGASGERLRELLTEIVNHGDD</sequence>
<organism evidence="2 3">
    <name type="scientific">Pycnococcus provasolii</name>
    <dbReference type="NCBI Taxonomy" id="41880"/>
    <lineage>
        <taxon>Eukaryota</taxon>
        <taxon>Viridiplantae</taxon>
        <taxon>Chlorophyta</taxon>
        <taxon>Pseudoscourfieldiophyceae</taxon>
        <taxon>Pseudoscourfieldiales</taxon>
        <taxon>Pycnococcaceae</taxon>
        <taxon>Pycnococcus</taxon>
    </lineage>
</organism>
<dbReference type="AlphaFoldDB" id="A0A830H7V2"/>